<reference evidence="1" key="1">
    <citation type="submission" date="2022-08" db="UniProtKB">
        <authorList>
            <consortium name="EnsemblMetazoa"/>
        </authorList>
    </citation>
    <scope>IDENTIFICATION</scope>
    <source>
        <strain evidence="1">05x7-T-G4-1.051#20</strain>
    </source>
</reference>
<evidence type="ECO:0000313" key="2">
    <source>
        <dbReference type="Proteomes" id="UP000005408"/>
    </source>
</evidence>
<name>A0A8W8M6A7_MAGGI</name>
<dbReference type="EnsemblMetazoa" id="G31415.1">
    <property type="protein sequence ID" value="G31415.1:cds"/>
    <property type="gene ID" value="G31415"/>
</dbReference>
<dbReference type="Proteomes" id="UP000005408">
    <property type="component" value="Unassembled WGS sequence"/>
</dbReference>
<proteinExistence type="predicted"/>
<dbReference type="AlphaFoldDB" id="A0A8W8M6A7"/>
<protein>
    <submittedName>
        <fullName evidence="1">Uncharacterized protein</fullName>
    </submittedName>
</protein>
<organism evidence="1 2">
    <name type="scientific">Magallana gigas</name>
    <name type="common">Pacific oyster</name>
    <name type="synonym">Crassostrea gigas</name>
    <dbReference type="NCBI Taxonomy" id="29159"/>
    <lineage>
        <taxon>Eukaryota</taxon>
        <taxon>Metazoa</taxon>
        <taxon>Spiralia</taxon>
        <taxon>Lophotrochozoa</taxon>
        <taxon>Mollusca</taxon>
        <taxon>Bivalvia</taxon>
        <taxon>Autobranchia</taxon>
        <taxon>Pteriomorphia</taxon>
        <taxon>Ostreida</taxon>
        <taxon>Ostreoidea</taxon>
        <taxon>Ostreidae</taxon>
        <taxon>Magallana</taxon>
    </lineage>
</organism>
<sequence length="253" mass="28805">MNVYDSSYEKTTSIAKNEEWLCSGLNRSQKMNATDFTKTDTTMNKLQNVSGAGRKPDHRLIDLSNVNVSLGLNQHQSTSEELKNTKTGGYDTEISWKRQERNDPKKKYKQRAEHFKKIKSFLENCSASKHSDCKTTQMPQKEKIEIGSKEWRNLTPSGKTDSGHVTDRKTSNIDNIFKDDKSISSGLERSQNIIASEIPKTKTTISLLQNLSLIGQQPEERPEITSNMNMLHGGNQFESTLRRLHLHETLCSR</sequence>
<evidence type="ECO:0000313" key="1">
    <source>
        <dbReference type="EnsemblMetazoa" id="G31415.1:cds"/>
    </source>
</evidence>
<keyword evidence="2" id="KW-1185">Reference proteome</keyword>
<accession>A0A8W8M6A7</accession>